<evidence type="ECO:0008006" key="4">
    <source>
        <dbReference type="Google" id="ProtNLM"/>
    </source>
</evidence>
<dbReference type="EMBL" id="CP141059">
    <property type="protein sequence ID" value="WQQ27194.1"/>
    <property type="molecule type" value="Genomic_DNA"/>
</dbReference>
<keyword evidence="3" id="KW-1185">Reference proteome</keyword>
<dbReference type="Proteomes" id="UP001327225">
    <property type="component" value="Chromosome"/>
</dbReference>
<gene>
    <name evidence="2" type="ORF">SHK19_02965</name>
</gene>
<dbReference type="RefSeq" id="WP_322937796.1">
    <property type="nucleotide sequence ID" value="NZ_CP141059.1"/>
</dbReference>
<evidence type="ECO:0000313" key="2">
    <source>
        <dbReference type="EMBL" id="WQQ27194.1"/>
    </source>
</evidence>
<name>A0ABZ0ZTR4_9ACTN</name>
<feature type="compositionally biased region" description="Basic and acidic residues" evidence="1">
    <location>
        <begin position="140"/>
        <end position="154"/>
    </location>
</feature>
<protein>
    <recommendedName>
        <fullName evidence="4">Secreted protein</fullName>
    </recommendedName>
</protein>
<organism evidence="2 3">
    <name type="scientific">Nocardioides bizhenqiangii</name>
    <dbReference type="NCBI Taxonomy" id="3095076"/>
    <lineage>
        <taxon>Bacteria</taxon>
        <taxon>Bacillati</taxon>
        <taxon>Actinomycetota</taxon>
        <taxon>Actinomycetes</taxon>
        <taxon>Propionibacteriales</taxon>
        <taxon>Nocardioidaceae</taxon>
        <taxon>Nocardioides</taxon>
    </lineage>
</organism>
<feature type="region of interest" description="Disordered" evidence="1">
    <location>
        <begin position="119"/>
        <end position="156"/>
    </location>
</feature>
<accession>A0ABZ0ZTR4</accession>
<reference evidence="3" key="1">
    <citation type="submission" date="2023-12" db="EMBL/GenBank/DDBJ databases">
        <title>Novel species in genus Nocardioides.</title>
        <authorList>
            <person name="Zhou H."/>
        </authorList>
    </citation>
    <scope>NUCLEOTIDE SEQUENCE [LARGE SCALE GENOMIC DNA]</scope>
    <source>
        <strain evidence="3">HM61</strain>
    </source>
</reference>
<evidence type="ECO:0000256" key="1">
    <source>
        <dbReference type="SAM" id="MobiDB-lite"/>
    </source>
</evidence>
<proteinExistence type="predicted"/>
<evidence type="ECO:0000313" key="3">
    <source>
        <dbReference type="Proteomes" id="UP001327225"/>
    </source>
</evidence>
<sequence>MSRTQIVGAALVAVLLVVMVSLLVIGGDDDGGTDGASDPTTGALTTHRVVADDTWCSGWQDLVAIQGQYVASPTPEAAAALLAVVEDLQSLGVPESLDPAGYTELTAVLDDIRASVDPSFTPTAVPSEPADVAVEDDEGHDDHETDEHEGHGADADEAPFGAWLAEYCSV</sequence>